<dbReference type="CDD" id="cd00067">
    <property type="entry name" value="GAL4"/>
    <property type="match status" value="1"/>
</dbReference>
<dbReference type="InterPro" id="IPR036864">
    <property type="entry name" value="Zn2-C6_fun-type_DNA-bd_sf"/>
</dbReference>
<dbReference type="PANTHER" id="PTHR36206:SF16">
    <property type="entry name" value="TRANSCRIPTION FACTOR DOMAIN-CONTAINING PROTEIN-RELATED"/>
    <property type="match status" value="1"/>
</dbReference>
<dbReference type="SUPFAM" id="SSF57701">
    <property type="entry name" value="Zn2/Cys6 DNA-binding domain"/>
    <property type="match status" value="1"/>
</dbReference>
<keyword evidence="4" id="KW-0238">DNA-binding</keyword>
<reference evidence="8 9" key="1">
    <citation type="submission" date="2018-08" db="EMBL/GenBank/DDBJ databases">
        <title>Draft genome sequences of two Aspergillus turcosus clinical strains isolated from bronchoalveolar lavage fluid: one azole-susceptible and the other azole-resistant.</title>
        <authorList>
            <person name="Parent-Michaud M."/>
            <person name="Dufresne P.J."/>
            <person name="Fournier E."/>
            <person name="Martineau C."/>
            <person name="Moreira S."/>
            <person name="Perkins V."/>
            <person name="De Repentigny L."/>
            <person name="Dufresne S.F."/>
        </authorList>
    </citation>
    <scope>NUCLEOTIDE SEQUENCE [LARGE SCALE GENOMIC DNA]</scope>
    <source>
        <strain evidence="8">HMR AF 1038</strain>
    </source>
</reference>
<protein>
    <recommendedName>
        <fullName evidence="7">Zn(2)-C6 fungal-type domain-containing protein</fullName>
    </recommendedName>
</protein>
<dbReference type="SMART" id="SM00066">
    <property type="entry name" value="GAL4"/>
    <property type="match status" value="1"/>
</dbReference>
<proteinExistence type="predicted"/>
<dbReference type="InterPro" id="IPR021858">
    <property type="entry name" value="Fun_TF"/>
</dbReference>
<evidence type="ECO:0000313" key="9">
    <source>
        <dbReference type="Proteomes" id="UP000215289"/>
    </source>
</evidence>
<evidence type="ECO:0000313" key="8">
    <source>
        <dbReference type="EMBL" id="RLM00062.1"/>
    </source>
</evidence>
<evidence type="ECO:0000256" key="1">
    <source>
        <dbReference type="ARBA" id="ARBA00022723"/>
    </source>
</evidence>
<evidence type="ECO:0000256" key="2">
    <source>
        <dbReference type="ARBA" id="ARBA00022833"/>
    </source>
</evidence>
<evidence type="ECO:0000256" key="5">
    <source>
        <dbReference type="ARBA" id="ARBA00023163"/>
    </source>
</evidence>
<dbReference type="GO" id="GO:0008270">
    <property type="term" value="F:zinc ion binding"/>
    <property type="evidence" value="ECO:0007669"/>
    <property type="project" value="InterPro"/>
</dbReference>
<keyword evidence="6" id="KW-0539">Nucleus</keyword>
<name>A0A421DD68_9EURO</name>
<keyword evidence="1" id="KW-0479">Metal-binding</keyword>
<keyword evidence="3" id="KW-0805">Transcription regulation</keyword>
<feature type="domain" description="Zn(2)-C6 fungal-type" evidence="7">
    <location>
        <begin position="9"/>
        <end position="37"/>
    </location>
</feature>
<dbReference type="OrthoDB" id="3172332at2759"/>
<comment type="caution">
    <text evidence="8">The sequence shown here is derived from an EMBL/GenBank/DDBJ whole genome shotgun (WGS) entry which is preliminary data.</text>
</comment>
<evidence type="ECO:0000256" key="6">
    <source>
        <dbReference type="ARBA" id="ARBA00023242"/>
    </source>
</evidence>
<keyword evidence="5" id="KW-0804">Transcription</keyword>
<evidence type="ECO:0000256" key="3">
    <source>
        <dbReference type="ARBA" id="ARBA00023015"/>
    </source>
</evidence>
<dbReference type="Pfam" id="PF00172">
    <property type="entry name" value="Zn_clus"/>
    <property type="match status" value="1"/>
</dbReference>
<organism evidence="8 9">
    <name type="scientific">Aspergillus turcosus</name>
    <dbReference type="NCBI Taxonomy" id="1245748"/>
    <lineage>
        <taxon>Eukaryota</taxon>
        <taxon>Fungi</taxon>
        <taxon>Dikarya</taxon>
        <taxon>Ascomycota</taxon>
        <taxon>Pezizomycotina</taxon>
        <taxon>Eurotiomycetes</taxon>
        <taxon>Eurotiomycetidae</taxon>
        <taxon>Eurotiales</taxon>
        <taxon>Aspergillaceae</taxon>
        <taxon>Aspergillus</taxon>
        <taxon>Aspergillus subgen. Fumigati</taxon>
    </lineage>
</organism>
<dbReference type="AlphaFoldDB" id="A0A421DD68"/>
<dbReference type="EMBL" id="NIDN02000020">
    <property type="protein sequence ID" value="RLM00062.1"/>
    <property type="molecule type" value="Genomic_DNA"/>
</dbReference>
<dbReference type="Proteomes" id="UP000215289">
    <property type="component" value="Unassembled WGS sequence"/>
</dbReference>
<dbReference type="GO" id="GO:0000981">
    <property type="term" value="F:DNA-binding transcription factor activity, RNA polymerase II-specific"/>
    <property type="evidence" value="ECO:0007669"/>
    <property type="project" value="InterPro"/>
</dbReference>
<keyword evidence="2" id="KW-0862">Zinc</keyword>
<sequence length="632" mass="71409">MGKRRVRTGCQTCRTRKVKCDEGYPACHRCLSTGRTCDGYGIWGGGNSNRSTKASTVTVNPAVIIRPMSDFRLFSRTSNEEGRYLQWFTERTGPKMSGSFFSEFWSGFVLQASMSEPAVRHAILALSSVHRQGILNDDGLEAGDEEKVTLTRYSKAINYLQPHFKTKDRTAFRIALTVCVLFITLELLRGHFESAQIHLQQGLNLLEASGLLKRKAHLLVGPSQEYVDDWIVQALSRLHIQLELLKQVHRGSSLRLQIPFLECKSSTFPSVKEAWSWLHHLMGAVFQLNGEVREQFCQDSSPPAQLLQRQQSIHENLTQWLNTYNNTIQAMKGRMPKDQILIYRLVRRYHIMTTIMATTCLYPGDEMIFDLHTDQFLEIITMMADLWRFLSTYFASRSRPGQFCMSLSIGDMAWIAPLYYTAIKCRVHRIRLHAIRLLETSLHREGFWDSQILAFVARKVMEIEEGDFYQLLDAVDDFPLHRLPGHEDMLFPPLPESCRLSDVEVSRKTIVNAAIAFMLVLSRFMLAANWMLLAASCCVTRCAPKHPGRAAHGFVQASMGLADCSCCSDGDVAIPQMCIRVLGDDLFAALSSVLLISAGRWLRAPRGVVDPVDLSPHVSPESLGVMLRGLEG</sequence>
<dbReference type="Pfam" id="PF11951">
    <property type="entry name" value="Fungal_trans_2"/>
    <property type="match status" value="1"/>
</dbReference>
<evidence type="ECO:0000259" key="7">
    <source>
        <dbReference type="PROSITE" id="PS50048"/>
    </source>
</evidence>
<gene>
    <name evidence="8" type="ORF">CFD26_103201</name>
</gene>
<dbReference type="Gene3D" id="4.10.240.10">
    <property type="entry name" value="Zn(2)-C6 fungal-type DNA-binding domain"/>
    <property type="match status" value="1"/>
</dbReference>
<accession>A0A421DD68</accession>
<dbReference type="PROSITE" id="PS50048">
    <property type="entry name" value="ZN2_CY6_FUNGAL_2"/>
    <property type="match status" value="1"/>
</dbReference>
<dbReference type="PROSITE" id="PS00463">
    <property type="entry name" value="ZN2_CY6_FUNGAL_1"/>
    <property type="match status" value="1"/>
</dbReference>
<dbReference type="GO" id="GO:0003677">
    <property type="term" value="F:DNA binding"/>
    <property type="evidence" value="ECO:0007669"/>
    <property type="project" value="UniProtKB-KW"/>
</dbReference>
<dbReference type="STRING" id="1245748.A0A421DD68"/>
<dbReference type="PANTHER" id="PTHR36206">
    <property type="entry name" value="ASPERCRYPTIN BIOSYNTHESIS CLUSTER-SPECIFIC TRANSCRIPTION REGULATOR ATNN-RELATED"/>
    <property type="match status" value="1"/>
</dbReference>
<evidence type="ECO:0000256" key="4">
    <source>
        <dbReference type="ARBA" id="ARBA00023125"/>
    </source>
</evidence>
<dbReference type="InterPro" id="IPR052360">
    <property type="entry name" value="Transcr_Regulatory_Proteins"/>
</dbReference>
<keyword evidence="9" id="KW-1185">Reference proteome</keyword>
<dbReference type="InterPro" id="IPR001138">
    <property type="entry name" value="Zn2Cys6_DnaBD"/>
</dbReference>